<reference evidence="2 3" key="1">
    <citation type="submission" date="2015-09" db="EMBL/GenBank/DDBJ databases">
        <authorList>
            <consortium name="Pathogen Informatics"/>
        </authorList>
    </citation>
    <scope>NUCLEOTIDE SEQUENCE [LARGE SCALE GENOMIC DNA]</scope>
    <source>
        <strain evidence="2 3">2789STDY5834956</strain>
    </source>
</reference>
<accession>A0A174UFF5</accession>
<gene>
    <name evidence="2" type="ORF">ERS852568_02235</name>
</gene>
<dbReference type="AlphaFoldDB" id="A0A174UFF5"/>
<name>A0A174UFF5_9CLOT</name>
<dbReference type="Proteomes" id="UP000095563">
    <property type="component" value="Unassembled WGS sequence"/>
</dbReference>
<evidence type="ECO:0000256" key="1">
    <source>
        <dbReference type="SAM" id="MobiDB-lite"/>
    </source>
</evidence>
<protein>
    <submittedName>
        <fullName evidence="2">Uncharacterized protein</fullName>
    </submittedName>
</protein>
<sequence length="182" mass="20193">MSSNECNDFEEFLKNFSASFDFGNENSTEEGCEDIKGGFQDLNPHIFPLTAELVGHVLASNLPFNVQNAIGNWFELLGQIILTYNSQQQYFQGGPGKYYDVRNKNIGNPYCTPGAADQADTNEGQDGITPASTSNISSSSKSSKNKAKYTDKDIESMKMCINSMLEKIDILTCEINNLKRQM</sequence>
<organism evidence="2 3">
    <name type="scientific">Clostridium baratii</name>
    <dbReference type="NCBI Taxonomy" id="1561"/>
    <lineage>
        <taxon>Bacteria</taxon>
        <taxon>Bacillati</taxon>
        <taxon>Bacillota</taxon>
        <taxon>Clostridia</taxon>
        <taxon>Eubacteriales</taxon>
        <taxon>Clostridiaceae</taxon>
        <taxon>Clostridium</taxon>
    </lineage>
</organism>
<dbReference type="EMBL" id="CZBO01000004">
    <property type="protein sequence ID" value="CUQ17779.1"/>
    <property type="molecule type" value="Genomic_DNA"/>
</dbReference>
<feature type="compositionally biased region" description="Low complexity" evidence="1">
    <location>
        <begin position="128"/>
        <end position="142"/>
    </location>
</feature>
<evidence type="ECO:0000313" key="3">
    <source>
        <dbReference type="Proteomes" id="UP000095563"/>
    </source>
</evidence>
<evidence type="ECO:0000313" key="2">
    <source>
        <dbReference type="EMBL" id="CUQ17779.1"/>
    </source>
</evidence>
<dbReference type="RefSeq" id="WP_055208065.1">
    <property type="nucleotide sequence ID" value="NZ_CZBO01000004.1"/>
</dbReference>
<feature type="region of interest" description="Disordered" evidence="1">
    <location>
        <begin position="112"/>
        <end position="148"/>
    </location>
</feature>
<proteinExistence type="predicted"/>